<evidence type="ECO:0000256" key="1">
    <source>
        <dbReference type="ARBA" id="ARBA00009995"/>
    </source>
</evidence>
<dbReference type="EMBL" id="CADEBC010000858">
    <property type="protein sequence ID" value="CAB3261384.1"/>
    <property type="molecule type" value="Genomic_DNA"/>
</dbReference>
<dbReference type="AlphaFoldDB" id="A0A8S1BNJ6"/>
<dbReference type="Pfam" id="PF00201">
    <property type="entry name" value="UDPGT"/>
    <property type="match status" value="1"/>
</dbReference>
<name>A0A8S1BNJ6_ARCPL</name>
<evidence type="ECO:0000313" key="6">
    <source>
        <dbReference type="EMBL" id="CAB3261384.1"/>
    </source>
</evidence>
<dbReference type="FunFam" id="3.40.50.2000:FF:000050">
    <property type="entry name" value="UDP-glucuronosyltransferase"/>
    <property type="match status" value="1"/>
</dbReference>
<dbReference type="GO" id="GO:0015020">
    <property type="term" value="F:glucuronosyltransferase activity"/>
    <property type="evidence" value="ECO:0007669"/>
    <property type="project" value="UniProtKB-EC"/>
</dbReference>
<feature type="signal peptide" evidence="5">
    <location>
        <begin position="1"/>
        <end position="20"/>
    </location>
</feature>
<comment type="similarity">
    <text evidence="1 4">Belongs to the UDP-glycosyltransferase family.</text>
</comment>
<dbReference type="InterPro" id="IPR002213">
    <property type="entry name" value="UDP_glucos_trans"/>
</dbReference>
<dbReference type="CDD" id="cd03784">
    <property type="entry name" value="GT1_Gtf-like"/>
    <property type="match status" value="1"/>
</dbReference>
<dbReference type="SUPFAM" id="SSF53756">
    <property type="entry name" value="UDP-Glycosyltransferase/glycogen phosphorylase"/>
    <property type="match status" value="1"/>
</dbReference>
<dbReference type="Gene3D" id="3.40.50.2000">
    <property type="entry name" value="Glycogen Phosphorylase B"/>
    <property type="match status" value="2"/>
</dbReference>
<keyword evidence="5" id="KW-1133">Transmembrane helix</keyword>
<dbReference type="Proteomes" id="UP000494106">
    <property type="component" value="Unassembled WGS sequence"/>
</dbReference>
<dbReference type="OrthoDB" id="5835829at2759"/>
<protein>
    <recommendedName>
        <fullName evidence="5">UDP-glucuronosyltransferase</fullName>
        <ecNumber evidence="5">2.4.1.17</ecNumber>
    </recommendedName>
</protein>
<comment type="caution">
    <text evidence="6">The sequence shown here is derived from an EMBL/GenBank/DDBJ whole genome shotgun (WGS) entry which is preliminary data.</text>
</comment>
<keyword evidence="2 4" id="KW-0328">Glycosyltransferase</keyword>
<dbReference type="PANTHER" id="PTHR48043">
    <property type="entry name" value="EG:EG0003.4 PROTEIN-RELATED"/>
    <property type="match status" value="1"/>
</dbReference>
<feature type="chain" id="PRO_5035969126" description="UDP-glucuronosyltransferase" evidence="5">
    <location>
        <begin position="21"/>
        <end position="523"/>
    </location>
</feature>
<dbReference type="GO" id="GO:0016020">
    <property type="term" value="C:membrane"/>
    <property type="evidence" value="ECO:0007669"/>
    <property type="project" value="UniProtKB-SubCell"/>
</dbReference>
<dbReference type="InterPro" id="IPR035595">
    <property type="entry name" value="UDP_glycos_trans_CS"/>
</dbReference>
<keyword evidence="5" id="KW-0812">Transmembrane</keyword>
<sequence length="523" mass="60221">MDTLNFILLFLATAASYCESANILYVVPFTSKSHYIMLRPIGLELARRGHNVTVITGNRESDPPPNYRQVMIDKKEIWDILGGGRPNVFEMVEISAESFHKLIFWGGGLAFTEMTLNSTEVRAFLAEDNKFDIVISEQFFQEAMYVLAYKYNAPLVLVTTFGNCMRHNIATRNPLQLATVISEFLDLREPTSFIARLRNFYFTIYEYFNWRFIYLEQQEKLVTTYLPDLPKPVPSLYELQRNASLLLINGHFSFDPPTAYLPNVVEVGGLHLSKSDGQLPDDLQKALDNAKHGAIYMNFGSNVRSSELPGDKRNAILNVFRKLNQVVLWKWEEDNLENKPDNLIIRKWLPQKEILSHPNIKVFISHGGLIGTQEAIFNGVPIIGIPIYADQYNNLLQAQYLGFGKILEYHDINEESLGKFLNEVLADESYREKAKTMSVRFKDRPMSALDTAMYWIEYVIRNNGAHYLKNPALELSWVAYSMLDVYAFVLVVTLITIYIVYKVIIILMSYVKKREPKQKIKKN</sequence>
<feature type="transmembrane region" description="Helical" evidence="5">
    <location>
        <begin position="485"/>
        <end position="511"/>
    </location>
</feature>
<dbReference type="PROSITE" id="PS00375">
    <property type="entry name" value="UDPGT"/>
    <property type="match status" value="1"/>
</dbReference>
<evidence type="ECO:0000256" key="5">
    <source>
        <dbReference type="RuleBase" id="RU362059"/>
    </source>
</evidence>
<keyword evidence="3 4" id="KW-0808">Transferase</keyword>
<dbReference type="EC" id="2.4.1.17" evidence="5"/>
<evidence type="ECO:0000256" key="4">
    <source>
        <dbReference type="RuleBase" id="RU003718"/>
    </source>
</evidence>
<accession>A0A8S1BNJ6</accession>
<dbReference type="PANTHER" id="PTHR48043:SF159">
    <property type="entry name" value="EG:EG0003.4 PROTEIN-RELATED"/>
    <property type="match status" value="1"/>
</dbReference>
<keyword evidence="5" id="KW-0732">Signal</keyword>
<proteinExistence type="inferred from homology"/>
<evidence type="ECO:0000256" key="3">
    <source>
        <dbReference type="ARBA" id="ARBA00022679"/>
    </source>
</evidence>
<gene>
    <name evidence="6" type="ORF">APLA_LOCUS17837</name>
</gene>
<comment type="catalytic activity">
    <reaction evidence="5">
        <text>glucuronate acceptor + UDP-alpha-D-glucuronate = acceptor beta-D-glucuronoside + UDP + H(+)</text>
        <dbReference type="Rhea" id="RHEA:21032"/>
        <dbReference type="ChEBI" id="CHEBI:15378"/>
        <dbReference type="ChEBI" id="CHEBI:58052"/>
        <dbReference type="ChEBI" id="CHEBI:58223"/>
        <dbReference type="ChEBI" id="CHEBI:132367"/>
        <dbReference type="ChEBI" id="CHEBI:132368"/>
        <dbReference type="EC" id="2.4.1.17"/>
    </reaction>
</comment>
<reference evidence="6 7" key="1">
    <citation type="submission" date="2020-04" db="EMBL/GenBank/DDBJ databases">
        <authorList>
            <person name="Wallbank WR R."/>
            <person name="Pardo Diaz C."/>
            <person name="Kozak K."/>
            <person name="Martin S."/>
            <person name="Jiggins C."/>
            <person name="Moest M."/>
            <person name="Warren A I."/>
            <person name="Byers J.R.P. K."/>
            <person name="Montejo-Kovacevich G."/>
            <person name="Yen C E."/>
        </authorList>
    </citation>
    <scope>NUCLEOTIDE SEQUENCE [LARGE SCALE GENOMIC DNA]</scope>
</reference>
<dbReference type="InterPro" id="IPR050271">
    <property type="entry name" value="UDP-glycosyltransferase"/>
</dbReference>
<keyword evidence="5" id="KW-0472">Membrane</keyword>
<organism evidence="6 7">
    <name type="scientific">Arctia plantaginis</name>
    <name type="common">Wood tiger moth</name>
    <name type="synonym">Phalaena plantaginis</name>
    <dbReference type="NCBI Taxonomy" id="874455"/>
    <lineage>
        <taxon>Eukaryota</taxon>
        <taxon>Metazoa</taxon>
        <taxon>Ecdysozoa</taxon>
        <taxon>Arthropoda</taxon>
        <taxon>Hexapoda</taxon>
        <taxon>Insecta</taxon>
        <taxon>Pterygota</taxon>
        <taxon>Neoptera</taxon>
        <taxon>Endopterygota</taxon>
        <taxon>Lepidoptera</taxon>
        <taxon>Glossata</taxon>
        <taxon>Ditrysia</taxon>
        <taxon>Noctuoidea</taxon>
        <taxon>Erebidae</taxon>
        <taxon>Arctiinae</taxon>
        <taxon>Arctia</taxon>
    </lineage>
</organism>
<evidence type="ECO:0000256" key="2">
    <source>
        <dbReference type="ARBA" id="ARBA00022676"/>
    </source>
</evidence>
<keyword evidence="7" id="KW-1185">Reference proteome</keyword>
<comment type="subcellular location">
    <subcellularLocation>
        <location evidence="5">Membrane</location>
        <topology evidence="5">Single-pass membrane protein</topology>
    </subcellularLocation>
</comment>
<evidence type="ECO:0000313" key="7">
    <source>
        <dbReference type="Proteomes" id="UP000494106"/>
    </source>
</evidence>